<comment type="subcellular location">
    <subcellularLocation>
        <location evidence="1">Endoplasmic reticulum</location>
    </subcellularLocation>
    <subcellularLocation>
        <location evidence="7">Golgi apparatus</location>
        <location evidence="7">cis-Golgi network</location>
    </subcellularLocation>
</comment>
<reference evidence="9" key="2">
    <citation type="submission" date="2008-08" db="EMBL/GenBank/DDBJ databases">
        <authorList>
            <consortium name="Diatom Consortium"/>
            <person name="Grigoriev I."/>
            <person name="Grimwood J."/>
            <person name="Kuo A."/>
            <person name="Otillar R.P."/>
            <person name="Salamov A."/>
            <person name="Detter J.C."/>
            <person name="Lindquist E."/>
            <person name="Shapiro H."/>
            <person name="Lucas S."/>
            <person name="Glavina del Rio T."/>
            <person name="Pitluck S."/>
            <person name="Rokhsar D."/>
            <person name="Bowler C."/>
        </authorList>
    </citation>
    <scope>GENOME REANNOTATION</scope>
    <source>
        <strain evidence="9">CCAP 1055/1</strain>
    </source>
</reference>
<sequence>MNRLSAPTSISVNILDRPIGGRGSRSTSEQTVSLSMFSYLYSEIVQYHQNRVDSISELERKLEATGYGVGLRVLELLTFRTKDYTRETSLMNMLQFVSTTAWKSLFGKAADSLERSIDHADEYMIVDYAPITSTFVSVPADFGGLSVDAYISGMIGGMLDGAGFPARVTAHSVALEDVVLPPRKEKAVFLVKFAASVLERDAHLS</sequence>
<dbReference type="eggNOG" id="KOG3315">
    <property type="taxonomic scope" value="Eukaryota"/>
</dbReference>
<evidence type="ECO:0000313" key="9">
    <source>
        <dbReference type="Proteomes" id="UP000000759"/>
    </source>
</evidence>
<dbReference type="GO" id="GO:1990070">
    <property type="term" value="C:TRAPPI protein complex"/>
    <property type="evidence" value="ECO:0007669"/>
    <property type="project" value="TreeGrafter"/>
</dbReference>
<dbReference type="KEGG" id="pti:PHATR_21198"/>
<evidence type="ECO:0000256" key="2">
    <source>
        <dbReference type="ARBA" id="ARBA00006218"/>
    </source>
</evidence>
<accession>B5Y485</accession>
<dbReference type="GO" id="GO:0006888">
    <property type="term" value="P:endoplasmic reticulum to Golgi vesicle-mediated transport"/>
    <property type="evidence" value="ECO:0007669"/>
    <property type="project" value="TreeGrafter"/>
</dbReference>
<reference evidence="8 9" key="1">
    <citation type="journal article" date="2008" name="Nature">
        <title>The Phaeodactylum genome reveals the evolutionary history of diatom genomes.</title>
        <authorList>
            <person name="Bowler C."/>
            <person name="Allen A.E."/>
            <person name="Badger J.H."/>
            <person name="Grimwood J."/>
            <person name="Jabbari K."/>
            <person name="Kuo A."/>
            <person name="Maheswari U."/>
            <person name="Martens C."/>
            <person name="Maumus F."/>
            <person name="Otillar R.P."/>
            <person name="Rayko E."/>
            <person name="Salamov A."/>
            <person name="Vandepoele K."/>
            <person name="Beszteri B."/>
            <person name="Gruber A."/>
            <person name="Heijde M."/>
            <person name="Katinka M."/>
            <person name="Mock T."/>
            <person name="Valentin K."/>
            <person name="Verret F."/>
            <person name="Berges J.A."/>
            <person name="Brownlee C."/>
            <person name="Cadoret J.P."/>
            <person name="Chiovitti A."/>
            <person name="Choi C.J."/>
            <person name="Coesel S."/>
            <person name="De Martino A."/>
            <person name="Detter J.C."/>
            <person name="Durkin C."/>
            <person name="Falciatore A."/>
            <person name="Fournet J."/>
            <person name="Haruta M."/>
            <person name="Huysman M.J."/>
            <person name="Jenkins B.D."/>
            <person name="Jiroutova K."/>
            <person name="Jorgensen R.E."/>
            <person name="Joubert Y."/>
            <person name="Kaplan A."/>
            <person name="Kroger N."/>
            <person name="Kroth P.G."/>
            <person name="La Roche J."/>
            <person name="Lindquist E."/>
            <person name="Lommer M."/>
            <person name="Martin-Jezequel V."/>
            <person name="Lopez P.J."/>
            <person name="Lucas S."/>
            <person name="Mangogna M."/>
            <person name="McGinnis K."/>
            <person name="Medlin L.K."/>
            <person name="Montsant A."/>
            <person name="Oudot-Le Secq M.P."/>
            <person name="Napoli C."/>
            <person name="Obornik M."/>
            <person name="Parker M.S."/>
            <person name="Petit J.L."/>
            <person name="Porcel B.M."/>
            <person name="Poulsen N."/>
            <person name="Robison M."/>
            <person name="Rychlewski L."/>
            <person name="Rynearson T.A."/>
            <person name="Schmutz J."/>
            <person name="Shapiro H."/>
            <person name="Siaut M."/>
            <person name="Stanley M."/>
            <person name="Sussman M.R."/>
            <person name="Taylor A.R."/>
            <person name="Vardi A."/>
            <person name="von Dassow P."/>
            <person name="Vyverman W."/>
            <person name="Willis A."/>
            <person name="Wyrwicz L.S."/>
            <person name="Rokhsar D.S."/>
            <person name="Weissenbach J."/>
            <person name="Armbrust E.V."/>
            <person name="Green B.R."/>
            <person name="Van de Peer Y."/>
            <person name="Grigoriev I.V."/>
        </authorList>
    </citation>
    <scope>NUCLEOTIDE SEQUENCE [LARGE SCALE GENOMIC DNA]</scope>
    <source>
        <strain evidence="8 9">CCAP 1055/1</strain>
    </source>
</reference>
<dbReference type="Proteomes" id="UP000000759">
    <property type="component" value="Chromosome 11"/>
</dbReference>
<dbReference type="SUPFAM" id="SSF111126">
    <property type="entry name" value="Ligand-binding domain in the NO signalling and Golgi transport"/>
    <property type="match status" value="1"/>
</dbReference>
<name>B5Y485_PHATC</name>
<dbReference type="PaxDb" id="2850-Phatr21198"/>
<dbReference type="Pfam" id="PF04051">
    <property type="entry name" value="TRAPP"/>
    <property type="match status" value="1"/>
</dbReference>
<keyword evidence="3 7" id="KW-0813">Transport</keyword>
<keyword evidence="5 7" id="KW-0931">ER-Golgi transport</keyword>
<keyword evidence="6 7" id="KW-0333">Golgi apparatus</keyword>
<dbReference type="PIRSF" id="PIRSF017479">
    <property type="entry name" value="TRAPP_I_complex_Trs31"/>
    <property type="match status" value="1"/>
</dbReference>
<dbReference type="GO" id="GO:1990072">
    <property type="term" value="C:TRAPPIII protein complex"/>
    <property type="evidence" value="ECO:0007669"/>
    <property type="project" value="TreeGrafter"/>
</dbReference>
<dbReference type="FunFam" id="3.30.1380.20:FF:000002">
    <property type="entry name" value="Trafficking protein particle complex subunit"/>
    <property type="match status" value="1"/>
</dbReference>
<dbReference type="CDD" id="cd14943">
    <property type="entry name" value="TRAPPC5_Trs31"/>
    <property type="match status" value="1"/>
</dbReference>
<gene>
    <name evidence="8" type="ORF">PHATR_21198</name>
</gene>
<protein>
    <recommendedName>
        <fullName evidence="7">Trafficking protein particle complex subunit</fullName>
    </recommendedName>
</protein>
<dbReference type="PANTHER" id="PTHR20902:SF0">
    <property type="entry name" value="TRAFFICKING PROTEIN PARTICLE COMPLEX SUBUNIT 5"/>
    <property type="match status" value="1"/>
</dbReference>
<dbReference type="InterPro" id="IPR024096">
    <property type="entry name" value="NO_sig/Golgi_transp_ligand-bd"/>
</dbReference>
<evidence type="ECO:0000256" key="6">
    <source>
        <dbReference type="ARBA" id="ARBA00023034"/>
    </source>
</evidence>
<dbReference type="EMBL" id="CP001141">
    <property type="protein sequence ID" value="ACI65433.1"/>
    <property type="molecule type" value="Genomic_DNA"/>
</dbReference>
<dbReference type="InterPro" id="IPR007194">
    <property type="entry name" value="TRAPP_component"/>
</dbReference>
<keyword evidence="9" id="KW-1185">Reference proteome</keyword>
<dbReference type="InParanoid" id="B5Y485"/>
<dbReference type="InterPro" id="IPR016696">
    <property type="entry name" value="TRAPP-I_su5"/>
</dbReference>
<dbReference type="GO" id="GO:1990071">
    <property type="term" value="C:TRAPPII protein complex"/>
    <property type="evidence" value="ECO:0007669"/>
    <property type="project" value="TreeGrafter"/>
</dbReference>
<evidence type="ECO:0000256" key="5">
    <source>
        <dbReference type="ARBA" id="ARBA00022892"/>
    </source>
</evidence>
<dbReference type="GeneID" id="7204459"/>
<dbReference type="OrthoDB" id="10254842at2759"/>
<dbReference type="PANTHER" id="PTHR20902">
    <property type="entry name" value="41-2 PROTEIN ANTIGEN-RELATED"/>
    <property type="match status" value="1"/>
</dbReference>
<evidence type="ECO:0000256" key="1">
    <source>
        <dbReference type="ARBA" id="ARBA00004240"/>
    </source>
</evidence>
<dbReference type="FunCoup" id="B5Y485">
    <property type="interactions" value="116"/>
</dbReference>
<comment type="subunit">
    <text evidence="7">Part of the multisubunit TRAPP (transport protein particle) complex.</text>
</comment>
<keyword evidence="4 7" id="KW-0256">Endoplasmic reticulum</keyword>
<evidence type="ECO:0000256" key="7">
    <source>
        <dbReference type="PIRNR" id="PIRNR017479"/>
    </source>
</evidence>
<evidence type="ECO:0000313" key="8">
    <source>
        <dbReference type="EMBL" id="ACI65433.1"/>
    </source>
</evidence>
<dbReference type="GO" id="GO:0005783">
    <property type="term" value="C:endoplasmic reticulum"/>
    <property type="evidence" value="ECO:0007669"/>
    <property type="project" value="UniProtKB-SubCell"/>
</dbReference>
<evidence type="ECO:0000256" key="4">
    <source>
        <dbReference type="ARBA" id="ARBA00022824"/>
    </source>
</evidence>
<evidence type="ECO:0000256" key="3">
    <source>
        <dbReference type="ARBA" id="ARBA00022448"/>
    </source>
</evidence>
<organism evidence="8 9">
    <name type="scientific">Phaeodactylum tricornutum (strain CCAP 1055/1)</name>
    <dbReference type="NCBI Taxonomy" id="556484"/>
    <lineage>
        <taxon>Eukaryota</taxon>
        <taxon>Sar</taxon>
        <taxon>Stramenopiles</taxon>
        <taxon>Ochrophyta</taxon>
        <taxon>Bacillariophyta</taxon>
        <taxon>Bacillariophyceae</taxon>
        <taxon>Bacillariophycidae</taxon>
        <taxon>Naviculales</taxon>
        <taxon>Phaeodactylaceae</taxon>
        <taxon>Phaeodactylum</taxon>
    </lineage>
</organism>
<dbReference type="RefSeq" id="XP_002185963.1">
    <property type="nucleotide sequence ID" value="XM_002185927.1"/>
</dbReference>
<dbReference type="STRING" id="556484.B5Y485"/>
<comment type="similarity">
    <text evidence="2 7">Belongs to the TRAPP small subunits family. BET3 subfamily.</text>
</comment>
<proteinExistence type="inferred from homology"/>
<dbReference type="AlphaFoldDB" id="B5Y485"/>
<dbReference type="Gene3D" id="3.30.1380.20">
    <property type="entry name" value="Trafficking protein particle complex subunit 3"/>
    <property type="match status" value="1"/>
</dbReference>